<comment type="similarity">
    <text evidence="8">Belongs to the MntP (TC 9.B.29) family.</text>
</comment>
<dbReference type="PANTHER" id="PTHR35529:SF1">
    <property type="entry name" value="MANGANESE EFFLUX PUMP MNTP-RELATED"/>
    <property type="match status" value="1"/>
</dbReference>
<dbReference type="GO" id="GO:0005384">
    <property type="term" value="F:manganese ion transmembrane transporter activity"/>
    <property type="evidence" value="ECO:0007669"/>
    <property type="project" value="UniProtKB-UniRule"/>
</dbReference>
<evidence type="ECO:0000256" key="1">
    <source>
        <dbReference type="ARBA" id="ARBA00022448"/>
    </source>
</evidence>
<dbReference type="InterPro" id="IPR003810">
    <property type="entry name" value="Mntp/YtaF"/>
</dbReference>
<dbReference type="Proteomes" id="UP000051096">
    <property type="component" value="Unassembled WGS sequence"/>
</dbReference>
<evidence type="ECO:0000256" key="4">
    <source>
        <dbReference type="ARBA" id="ARBA00022989"/>
    </source>
</evidence>
<evidence type="ECO:0000256" key="6">
    <source>
        <dbReference type="ARBA" id="ARBA00023136"/>
    </source>
</evidence>
<keyword evidence="1 8" id="KW-0813">Transport</keyword>
<comment type="caution">
    <text evidence="9">The sequence shown here is derived from an EMBL/GenBank/DDBJ whole genome shotgun (WGS) entry which is preliminary data.</text>
</comment>
<evidence type="ECO:0000256" key="2">
    <source>
        <dbReference type="ARBA" id="ARBA00022475"/>
    </source>
</evidence>
<dbReference type="AlphaFoldDB" id="A0A0S8G860"/>
<feature type="transmembrane region" description="Helical" evidence="8">
    <location>
        <begin position="36"/>
        <end position="56"/>
    </location>
</feature>
<keyword evidence="7 8" id="KW-0464">Manganese</keyword>
<evidence type="ECO:0000256" key="5">
    <source>
        <dbReference type="ARBA" id="ARBA00023065"/>
    </source>
</evidence>
<dbReference type="HAMAP" id="MF_01521">
    <property type="entry name" value="MntP_pump"/>
    <property type="match status" value="1"/>
</dbReference>
<comment type="subcellular location">
    <subcellularLocation>
        <location evidence="8">Cell membrane</location>
        <topology evidence="8">Multi-pass membrane protein</topology>
    </subcellularLocation>
</comment>
<evidence type="ECO:0000256" key="8">
    <source>
        <dbReference type="HAMAP-Rule" id="MF_01521"/>
    </source>
</evidence>
<dbReference type="PATRIC" id="fig|1703780.3.peg.1430"/>
<keyword evidence="3 8" id="KW-0812">Transmembrane</keyword>
<feature type="transmembrane region" description="Helical" evidence="8">
    <location>
        <begin position="6"/>
        <end position="29"/>
    </location>
</feature>
<protein>
    <recommendedName>
        <fullName evidence="8">Putative manganese efflux pump MntP</fullName>
    </recommendedName>
</protein>
<keyword evidence="4 8" id="KW-1133">Transmembrane helix</keyword>
<feature type="transmembrane region" description="Helical" evidence="8">
    <location>
        <begin position="132"/>
        <end position="152"/>
    </location>
</feature>
<dbReference type="EMBL" id="LJUO01000131">
    <property type="protein sequence ID" value="KPK69303.1"/>
    <property type="molecule type" value="Genomic_DNA"/>
</dbReference>
<sequence>MDVLSILFIALGLAMDAFAVSIVSGLTLAHIKVRNALTIALFFGLFQALMPIIGWLSGNTLKSHIADVDHWVAFGLLAMIGGKMIYESFKLESNKKSIDPENIGVLFVLAIVTSIDALAVGISLSFLGVAIIIPAVIIGIVTFVLSYVGVYVGSKFGHFFERKIEMLGGVILIAIGIKILIEHMH</sequence>
<dbReference type="Pfam" id="PF02659">
    <property type="entry name" value="Mntp"/>
    <property type="match status" value="1"/>
</dbReference>
<evidence type="ECO:0000313" key="9">
    <source>
        <dbReference type="EMBL" id="KPK69303.1"/>
    </source>
</evidence>
<reference evidence="9 10" key="1">
    <citation type="journal article" date="2015" name="Microbiome">
        <title>Genomic resolution of linkages in carbon, nitrogen, and sulfur cycling among widespread estuary sediment bacteria.</title>
        <authorList>
            <person name="Baker B.J."/>
            <person name="Lazar C.S."/>
            <person name="Teske A.P."/>
            <person name="Dick G.J."/>
        </authorList>
    </citation>
    <scope>NUCLEOTIDE SEQUENCE [LARGE SCALE GENOMIC DNA]</scope>
    <source>
        <strain evidence="9">SM23_60</strain>
    </source>
</reference>
<keyword evidence="6 8" id="KW-0472">Membrane</keyword>
<dbReference type="GO" id="GO:0005886">
    <property type="term" value="C:plasma membrane"/>
    <property type="evidence" value="ECO:0007669"/>
    <property type="project" value="UniProtKB-SubCell"/>
</dbReference>
<feature type="transmembrane region" description="Helical" evidence="8">
    <location>
        <begin position="106"/>
        <end position="126"/>
    </location>
</feature>
<keyword evidence="2 8" id="KW-1003">Cell membrane</keyword>
<keyword evidence="5 8" id="KW-0406">Ion transport</keyword>
<feature type="transmembrane region" description="Helical" evidence="8">
    <location>
        <begin position="164"/>
        <end position="181"/>
    </location>
</feature>
<comment type="function">
    <text evidence="8">Probably functions as a manganese efflux pump.</text>
</comment>
<dbReference type="InterPro" id="IPR022929">
    <property type="entry name" value="Put_MntP"/>
</dbReference>
<name>A0A0S8G860_UNCW3</name>
<evidence type="ECO:0000256" key="7">
    <source>
        <dbReference type="ARBA" id="ARBA00023211"/>
    </source>
</evidence>
<accession>A0A0S8G860</accession>
<evidence type="ECO:0000313" key="10">
    <source>
        <dbReference type="Proteomes" id="UP000051096"/>
    </source>
</evidence>
<evidence type="ECO:0000256" key="3">
    <source>
        <dbReference type="ARBA" id="ARBA00022692"/>
    </source>
</evidence>
<gene>
    <name evidence="8" type="primary">mntP</name>
    <name evidence="9" type="ORF">AMJ87_10680</name>
</gene>
<organism evidence="9 10">
    <name type="scientific">candidate division WOR_3 bacterium SM23_60</name>
    <dbReference type="NCBI Taxonomy" id="1703780"/>
    <lineage>
        <taxon>Bacteria</taxon>
        <taxon>Bacteria division WOR-3</taxon>
    </lineage>
</organism>
<dbReference type="PANTHER" id="PTHR35529">
    <property type="entry name" value="MANGANESE EFFLUX PUMP MNTP-RELATED"/>
    <property type="match status" value="1"/>
</dbReference>
<feature type="transmembrane region" description="Helical" evidence="8">
    <location>
        <begin position="68"/>
        <end position="86"/>
    </location>
</feature>
<proteinExistence type="inferred from homology"/>